<dbReference type="RefSeq" id="WP_348953828.1">
    <property type="nucleotide sequence ID" value="NZ_JBDZYD010000009.1"/>
</dbReference>
<sequence length="680" mass="72381">MKHLGKWRPAIALVLTAGCAGGFAVTAGTAQAAGPPRVDLNVLVVTDGTPWVDAIRRQMASEGVATTVVDLNDSARPVITGAFLADTLADGTPHAKFEGVVVPGDFTPALSPDERTALTTYESSYAIREVDSYVYPSANVGMNPPTYAGSLDGVTVTATAAARGDAFRYLKGSFKFDGTPGGPTSYGYLGQPLANTTTSSFTPFLTAPIPGTSTTGTLAGVYTTGNRQQLEISFGYNYFQGQFRYLAHGIVGWVTKGLHFGYWRNYFSVHIDDVFSYDAIWSDAGKCTPGDGACPPGTPDTTPVRMSGADASYASSWEQQNSFTLDLLFNGGASAQYLQDNFALLDPLLFQFQLMTSQFRWVNHTYTHQFLGCVQDFTVIPWRCATDAAGNTVWVSSATVNSEITKNTQWARQNGIPVRGGELVAGEHSGTFILPQQPSDNPNFVNALGPDGVKWLGLDASREAAQRPVGAALGVPRHPINVFYNVATKRDEVSEYNWLYTSAANGGSGICESSSTTTCIAPLDPNTGWDSYILPQQIQITLGYVLQNDPRPFYMHQSNLVQDRLAYPVMGGVLSAYRGVFATNTPVVNATLTQEGQALQAQDRWTATQGAGTVSGYVQGTTVVVTGPSGTSVPLTAPAQTKLGNATFGSQYAGERSDYTTLGTAGAKLTLPAALFPTSP</sequence>
<evidence type="ECO:0000256" key="1">
    <source>
        <dbReference type="SAM" id="SignalP"/>
    </source>
</evidence>
<feature type="chain" id="PRO_5045727970" evidence="1">
    <location>
        <begin position="33"/>
        <end position="680"/>
    </location>
</feature>
<evidence type="ECO:0000313" key="2">
    <source>
        <dbReference type="EMBL" id="MEQ0562348.1"/>
    </source>
</evidence>
<protein>
    <submittedName>
        <fullName evidence="2">Uncharacterized protein</fullName>
    </submittedName>
</protein>
<comment type="caution">
    <text evidence="2">The sequence shown here is derived from an EMBL/GenBank/DDBJ whole genome shotgun (WGS) entry which is preliminary data.</text>
</comment>
<keyword evidence="3" id="KW-1185">Reference proteome</keyword>
<dbReference type="EMBL" id="JBDZYD010000009">
    <property type="protein sequence ID" value="MEQ0562348.1"/>
    <property type="molecule type" value="Genomic_DNA"/>
</dbReference>
<evidence type="ECO:0000313" key="3">
    <source>
        <dbReference type="Proteomes" id="UP001440984"/>
    </source>
</evidence>
<proteinExistence type="predicted"/>
<reference evidence="2 3" key="1">
    <citation type="submission" date="2024-05" db="EMBL/GenBank/DDBJ databases">
        <authorList>
            <person name="Zhao H."/>
            <person name="Xu Y."/>
            <person name="Lin S."/>
            <person name="Spain J.C."/>
            <person name="Zhou N.-Y."/>
        </authorList>
    </citation>
    <scope>NUCLEOTIDE SEQUENCE [LARGE SCALE GENOMIC DNA]</scope>
    <source>
        <strain evidence="2 3">NEAU-NG30</strain>
    </source>
</reference>
<accession>A0ABV0LJ69</accession>
<keyword evidence="1" id="KW-0732">Signal</keyword>
<gene>
    <name evidence="2" type="ORF">ABJI51_24960</name>
</gene>
<dbReference type="PROSITE" id="PS51257">
    <property type="entry name" value="PROKAR_LIPOPROTEIN"/>
    <property type="match status" value="1"/>
</dbReference>
<feature type="signal peptide" evidence="1">
    <location>
        <begin position="1"/>
        <end position="32"/>
    </location>
</feature>
<name>A0ABV0LJ69_9PSEU</name>
<organism evidence="2 3">
    <name type="scientific">Amycolatopsis melonis</name>
    <dbReference type="NCBI Taxonomy" id="3156488"/>
    <lineage>
        <taxon>Bacteria</taxon>
        <taxon>Bacillati</taxon>
        <taxon>Actinomycetota</taxon>
        <taxon>Actinomycetes</taxon>
        <taxon>Pseudonocardiales</taxon>
        <taxon>Pseudonocardiaceae</taxon>
        <taxon>Amycolatopsis</taxon>
    </lineage>
</organism>
<dbReference type="Proteomes" id="UP001440984">
    <property type="component" value="Unassembled WGS sequence"/>
</dbReference>